<accession>A0A929BCV7</accession>
<dbReference type="PANTHER" id="PTHR30168">
    <property type="entry name" value="PUTATIVE MEMBRANE PROTEIN YPFJ"/>
    <property type="match status" value="1"/>
</dbReference>
<organism evidence="6 7">
    <name type="scientific">Saccharopolyspora montiporae</name>
    <dbReference type="NCBI Taxonomy" id="2781240"/>
    <lineage>
        <taxon>Bacteria</taxon>
        <taxon>Bacillati</taxon>
        <taxon>Actinomycetota</taxon>
        <taxon>Actinomycetes</taxon>
        <taxon>Pseudonocardiales</taxon>
        <taxon>Pseudonocardiaceae</taxon>
        <taxon>Saccharopolyspora</taxon>
    </lineage>
</organism>
<sequence length="316" mass="33225">MIVALVLATTCLFVVGVVGVFLAGGGTDTTASSDGSETSRPQHAPPPPPNTSTQPPSSAETSSTAPSSDTSDPSEPRGEPRAVPALADHPLYISGNGAPATSCQLPPFAPDAAGQDALYQAALPCLMDAWEPMLDDANMPVQTPRVVTTDEGVQSPCGAREWHETAMYCRSDHTIYMSARYYSDIERRTEPGAYLGQFAHEFGHAVQGMVGINAAFGDAQARAGGPETPRGLELTRRSELQASCFEGMALAALQNGGLSNDYIFPALADSKDRGDEHTGGQDHGSLANNATWIDRGFLDNDITRCNTWAAAPDDVG</sequence>
<feature type="region of interest" description="Disordered" evidence="5">
    <location>
        <begin position="29"/>
        <end position="82"/>
    </location>
</feature>
<proteinExistence type="predicted"/>
<feature type="compositionally biased region" description="Low complexity" evidence="5">
    <location>
        <begin position="29"/>
        <end position="42"/>
    </location>
</feature>
<evidence type="ECO:0000256" key="4">
    <source>
        <dbReference type="ARBA" id="ARBA00023136"/>
    </source>
</evidence>
<protein>
    <submittedName>
        <fullName evidence="6">Neutral zinc metallopeptidase</fullName>
    </submittedName>
</protein>
<evidence type="ECO:0000313" key="6">
    <source>
        <dbReference type="EMBL" id="MBE9375733.1"/>
    </source>
</evidence>
<reference evidence="6" key="1">
    <citation type="submission" date="2020-10" db="EMBL/GenBank/DDBJ databases">
        <title>Diversity and distribution of actinomycetes associated with coral in the coast of Hainan.</title>
        <authorList>
            <person name="Li F."/>
        </authorList>
    </citation>
    <scope>NUCLEOTIDE SEQUENCE</scope>
    <source>
        <strain evidence="6">HNM0983</strain>
    </source>
</reference>
<evidence type="ECO:0000256" key="2">
    <source>
        <dbReference type="ARBA" id="ARBA00022692"/>
    </source>
</evidence>
<dbReference type="EMBL" id="JADEYC010000024">
    <property type="protein sequence ID" value="MBE9375733.1"/>
    <property type="molecule type" value="Genomic_DNA"/>
</dbReference>
<feature type="compositionally biased region" description="Low complexity" evidence="5">
    <location>
        <begin position="51"/>
        <end position="73"/>
    </location>
</feature>
<keyword evidence="7" id="KW-1185">Reference proteome</keyword>
<comment type="caution">
    <text evidence="6">The sequence shown here is derived from an EMBL/GenBank/DDBJ whole genome shotgun (WGS) entry which is preliminary data.</text>
</comment>
<keyword evidence="4" id="KW-0472">Membrane</keyword>
<dbReference type="Proteomes" id="UP000598360">
    <property type="component" value="Unassembled WGS sequence"/>
</dbReference>
<evidence type="ECO:0000256" key="5">
    <source>
        <dbReference type="SAM" id="MobiDB-lite"/>
    </source>
</evidence>
<evidence type="ECO:0000256" key="1">
    <source>
        <dbReference type="ARBA" id="ARBA00004167"/>
    </source>
</evidence>
<dbReference type="PANTHER" id="PTHR30168:SF0">
    <property type="entry name" value="INNER MEMBRANE PROTEIN"/>
    <property type="match status" value="1"/>
</dbReference>
<name>A0A929BCV7_9PSEU</name>
<dbReference type="GO" id="GO:0016020">
    <property type="term" value="C:membrane"/>
    <property type="evidence" value="ECO:0007669"/>
    <property type="project" value="UniProtKB-SubCell"/>
</dbReference>
<dbReference type="AlphaFoldDB" id="A0A929BCV7"/>
<gene>
    <name evidence="6" type="ORF">IQ251_14865</name>
</gene>
<dbReference type="InterPro" id="IPR007343">
    <property type="entry name" value="Uncharacterised_pept_Zn_put"/>
</dbReference>
<comment type="subcellular location">
    <subcellularLocation>
        <location evidence="1">Membrane</location>
        <topology evidence="1">Single-pass membrane protein</topology>
    </subcellularLocation>
</comment>
<dbReference type="Pfam" id="PF04228">
    <property type="entry name" value="Zn_peptidase"/>
    <property type="match status" value="1"/>
</dbReference>
<evidence type="ECO:0000256" key="3">
    <source>
        <dbReference type="ARBA" id="ARBA00022989"/>
    </source>
</evidence>
<evidence type="ECO:0000313" key="7">
    <source>
        <dbReference type="Proteomes" id="UP000598360"/>
    </source>
</evidence>
<keyword evidence="3" id="KW-1133">Transmembrane helix</keyword>
<keyword evidence="2" id="KW-0812">Transmembrane</keyword>